<feature type="compositionally biased region" description="Basic and acidic residues" evidence="1">
    <location>
        <begin position="29"/>
        <end position="38"/>
    </location>
</feature>
<proteinExistence type="predicted"/>
<protein>
    <submittedName>
        <fullName evidence="2">Uncharacterized protein</fullName>
    </submittedName>
</protein>
<keyword evidence="3" id="KW-1185">Reference proteome</keyword>
<comment type="caution">
    <text evidence="2">The sequence shown here is derived from an EMBL/GenBank/DDBJ whole genome shotgun (WGS) entry which is preliminary data.</text>
</comment>
<evidence type="ECO:0000313" key="3">
    <source>
        <dbReference type="Proteomes" id="UP001177023"/>
    </source>
</evidence>
<feature type="non-terminal residue" evidence="2">
    <location>
        <position position="360"/>
    </location>
</feature>
<name>A0AA36CC89_9BILA</name>
<feature type="region of interest" description="Disordered" evidence="1">
    <location>
        <begin position="201"/>
        <end position="314"/>
    </location>
</feature>
<evidence type="ECO:0000313" key="2">
    <source>
        <dbReference type="EMBL" id="CAJ0565788.1"/>
    </source>
</evidence>
<feature type="compositionally biased region" description="Low complexity" evidence="1">
    <location>
        <begin position="201"/>
        <end position="211"/>
    </location>
</feature>
<feature type="compositionally biased region" description="Low complexity" evidence="1">
    <location>
        <begin position="39"/>
        <end position="55"/>
    </location>
</feature>
<feature type="compositionally biased region" description="Polar residues" evidence="1">
    <location>
        <begin position="138"/>
        <end position="152"/>
    </location>
</feature>
<feature type="compositionally biased region" description="Low complexity" evidence="1">
    <location>
        <begin position="229"/>
        <end position="240"/>
    </location>
</feature>
<reference evidence="2" key="1">
    <citation type="submission" date="2023-06" db="EMBL/GenBank/DDBJ databases">
        <authorList>
            <person name="Delattre M."/>
        </authorList>
    </citation>
    <scope>NUCLEOTIDE SEQUENCE</scope>
    <source>
        <strain evidence="2">AF72</strain>
    </source>
</reference>
<dbReference type="EMBL" id="CATQJA010001101">
    <property type="protein sequence ID" value="CAJ0565788.1"/>
    <property type="molecule type" value="Genomic_DNA"/>
</dbReference>
<organism evidence="2 3">
    <name type="scientific">Mesorhabditis spiculigera</name>
    <dbReference type="NCBI Taxonomy" id="96644"/>
    <lineage>
        <taxon>Eukaryota</taxon>
        <taxon>Metazoa</taxon>
        <taxon>Ecdysozoa</taxon>
        <taxon>Nematoda</taxon>
        <taxon>Chromadorea</taxon>
        <taxon>Rhabditida</taxon>
        <taxon>Rhabditina</taxon>
        <taxon>Rhabditomorpha</taxon>
        <taxon>Rhabditoidea</taxon>
        <taxon>Rhabditidae</taxon>
        <taxon>Mesorhabditinae</taxon>
        <taxon>Mesorhabditis</taxon>
    </lineage>
</organism>
<accession>A0AA36CC89</accession>
<feature type="compositionally biased region" description="Polar residues" evidence="1">
    <location>
        <begin position="212"/>
        <end position="228"/>
    </location>
</feature>
<gene>
    <name evidence="2" type="ORF">MSPICULIGERA_LOCUS4416</name>
</gene>
<dbReference type="AlphaFoldDB" id="A0AA36CC89"/>
<feature type="region of interest" description="Disordered" evidence="1">
    <location>
        <begin position="332"/>
        <end position="360"/>
    </location>
</feature>
<evidence type="ECO:0000256" key="1">
    <source>
        <dbReference type="SAM" id="MobiDB-lite"/>
    </source>
</evidence>
<feature type="region of interest" description="Disordered" evidence="1">
    <location>
        <begin position="21"/>
        <end position="152"/>
    </location>
</feature>
<feature type="compositionally biased region" description="Polar residues" evidence="1">
    <location>
        <begin position="283"/>
        <end position="293"/>
    </location>
</feature>
<feature type="compositionally biased region" description="Basic and acidic residues" evidence="1">
    <location>
        <begin position="68"/>
        <end position="80"/>
    </location>
</feature>
<feature type="compositionally biased region" description="Low complexity" evidence="1">
    <location>
        <begin position="270"/>
        <end position="282"/>
    </location>
</feature>
<sequence>MQLAVVGGVAVAAWWWFTRKPADGAPADENSKKTETKAATEQQQTKTAQDTTAATPDNRAAQVINSKDAADVLGTKKEKNIGTTEDTNTTTGSNEPAPATGRTATDQEKTEKTAIQSSYVNLPKAANGTESVRLEPTVSKSSTHGDTPESNVNTCAEITTTRSSHSTTTAVGGEVTTPVQTGAQKSISALTALVPEAEPTATTAISDTSTANPADTTTDIVNTARPGSTTTTAVPADGTTSAVNTARGAESNLSVTNTALPGPAESTVNTAAAAHSETNTAAPQPTTPLNTATPGDDGATPKSRKRTLSSDTLPDAIVATEADLKAVVSQLPEADVKTARGVEGSSAETVEPANAVTASI</sequence>
<dbReference type="Proteomes" id="UP001177023">
    <property type="component" value="Unassembled WGS sequence"/>
</dbReference>